<dbReference type="PANTHER" id="PTHR43619">
    <property type="entry name" value="S-ADENOSYL-L-METHIONINE-DEPENDENT METHYLTRANSFERASE YKTD-RELATED"/>
    <property type="match status" value="1"/>
</dbReference>
<evidence type="ECO:0008006" key="5">
    <source>
        <dbReference type="Google" id="ProtNLM"/>
    </source>
</evidence>
<dbReference type="GO" id="GO:0008168">
    <property type="term" value="F:methyltransferase activity"/>
    <property type="evidence" value="ECO:0007669"/>
    <property type="project" value="UniProtKB-KW"/>
</dbReference>
<gene>
    <name evidence="3" type="ORF">Cni_G27673</name>
</gene>
<dbReference type="Pfam" id="PF04072">
    <property type="entry name" value="LCM"/>
    <property type="match status" value="1"/>
</dbReference>
<dbReference type="InterPro" id="IPR007213">
    <property type="entry name" value="Ppm1/Ppm2/Tcmp"/>
</dbReference>
<dbReference type="GO" id="GO:0032259">
    <property type="term" value="P:methylation"/>
    <property type="evidence" value="ECO:0007669"/>
    <property type="project" value="UniProtKB-KW"/>
</dbReference>
<keyword evidence="4" id="KW-1185">Reference proteome</keyword>
<organism evidence="3 4">
    <name type="scientific">Canna indica</name>
    <name type="common">Indian-shot</name>
    <dbReference type="NCBI Taxonomy" id="4628"/>
    <lineage>
        <taxon>Eukaryota</taxon>
        <taxon>Viridiplantae</taxon>
        <taxon>Streptophyta</taxon>
        <taxon>Embryophyta</taxon>
        <taxon>Tracheophyta</taxon>
        <taxon>Spermatophyta</taxon>
        <taxon>Magnoliopsida</taxon>
        <taxon>Liliopsida</taxon>
        <taxon>Zingiberales</taxon>
        <taxon>Cannaceae</taxon>
        <taxon>Canna</taxon>
    </lineage>
</organism>
<keyword evidence="2" id="KW-0808">Transferase</keyword>
<name>A0AAQ3QN61_9LILI</name>
<evidence type="ECO:0000313" key="4">
    <source>
        <dbReference type="Proteomes" id="UP001327560"/>
    </source>
</evidence>
<keyword evidence="1" id="KW-0489">Methyltransferase</keyword>
<dbReference type="Gene3D" id="3.40.50.150">
    <property type="entry name" value="Vaccinia Virus protein VP39"/>
    <property type="match status" value="1"/>
</dbReference>
<evidence type="ECO:0000256" key="2">
    <source>
        <dbReference type="ARBA" id="ARBA00022679"/>
    </source>
</evidence>
<proteinExistence type="predicted"/>
<evidence type="ECO:0000313" key="3">
    <source>
        <dbReference type="EMBL" id="WOL18876.1"/>
    </source>
</evidence>
<dbReference type="Proteomes" id="UP001327560">
    <property type="component" value="Chromosome 9"/>
</dbReference>
<evidence type="ECO:0000256" key="1">
    <source>
        <dbReference type="ARBA" id="ARBA00022603"/>
    </source>
</evidence>
<reference evidence="3 4" key="1">
    <citation type="submission" date="2023-10" db="EMBL/GenBank/DDBJ databases">
        <title>Chromosome-scale genome assembly provides insights into flower coloration mechanisms of Canna indica.</title>
        <authorList>
            <person name="Li C."/>
        </authorList>
    </citation>
    <scope>NUCLEOTIDE SEQUENCE [LARGE SCALE GENOMIC DNA]</scope>
    <source>
        <tissue evidence="3">Flower</tissue>
    </source>
</reference>
<accession>A0AAQ3QN61</accession>
<dbReference type="InterPro" id="IPR029063">
    <property type="entry name" value="SAM-dependent_MTases_sf"/>
</dbReference>
<protein>
    <recommendedName>
        <fullName evidence="5">S-adenosyl-L-methionine-dependent methyltransferase</fullName>
    </recommendedName>
</protein>
<dbReference type="EMBL" id="CP136898">
    <property type="protein sequence ID" value="WOL18876.1"/>
    <property type="molecule type" value="Genomic_DNA"/>
</dbReference>
<dbReference type="SUPFAM" id="SSF53335">
    <property type="entry name" value="S-adenosyl-L-methionine-dependent methyltransferases"/>
    <property type="match status" value="1"/>
</dbReference>
<dbReference type="PANTHER" id="PTHR43619:SF2">
    <property type="entry name" value="S-ADENOSYL-L-METHIONINE-DEPENDENT METHYLTRANSFERASES SUPERFAMILY PROTEIN"/>
    <property type="match status" value="1"/>
</dbReference>
<sequence>MVGLRSLLPPASTKPSVVRCAPPSVFAGRRKWEVFRQRTGGFAAARLGGECPDPLLQAAVRSASLRFEESLRPDPLFIDPYSSCLISPTVSHQNLDYQCSAASCYYRLTTKFIDDKLLSLLGATDEPWQIVLLTDGMDTRPYRLSWPRSSVIFDISPQSVFNVASQRLKGVGAKVLNNCILIHVPLESAADLQATLWKRGFSGNKPSLWAIQGLPMSTLTNLSDILSLISSSAMKGSILMGELPASLSGTESETKDKSHEWIERLFMSYGFRFNLVRYNDITENVDLDASSVNNSSVLFTAEQLQFSDAQMELWRAHFERIEDEGDEEGFEEL</sequence>
<dbReference type="AlphaFoldDB" id="A0AAQ3QN61"/>